<comment type="caution">
    <text evidence="3">The sequence shown here is derived from an EMBL/GenBank/DDBJ whole genome shotgun (WGS) entry which is preliminary data.</text>
</comment>
<reference evidence="3" key="1">
    <citation type="submission" date="2021-03" db="EMBL/GenBank/DDBJ databases">
        <authorList>
            <person name="Bekaert M."/>
        </authorList>
    </citation>
    <scope>NUCLEOTIDE SEQUENCE</scope>
</reference>
<keyword evidence="4" id="KW-1185">Reference proteome</keyword>
<proteinExistence type="predicted"/>
<protein>
    <recommendedName>
        <fullName evidence="2">C-type lectin domain-containing protein</fullName>
    </recommendedName>
</protein>
<dbReference type="InterPro" id="IPR016186">
    <property type="entry name" value="C-type_lectin-like/link_sf"/>
</dbReference>
<dbReference type="PROSITE" id="PS50041">
    <property type="entry name" value="C_TYPE_LECTIN_2"/>
    <property type="match status" value="1"/>
</dbReference>
<dbReference type="AlphaFoldDB" id="A0A8S3PZ07"/>
<dbReference type="InterPro" id="IPR050111">
    <property type="entry name" value="C-type_lectin/snaclec_domain"/>
</dbReference>
<gene>
    <name evidence="3" type="ORF">MEDL_3741</name>
</gene>
<sequence length="199" mass="22572">MSSQHTTDVYLKSQSACAAMCLLDNKCCVASFSKESSICRLDRTENCCVATDSVTGWNVMTRNQYMPATCAGCINFGNSRYSIIEDLTEWEKAKDNCKCLGGKLVELETSEENEYIKDKVRTLNTGVHGYWTGGYNFNNDSDMEWLSKPNQDMPFSDMAPGQPSDPATQSCMLLGRIYDFRWADYWCDHSMSYICEFEL</sequence>
<dbReference type="Gene3D" id="3.10.100.10">
    <property type="entry name" value="Mannose-Binding Protein A, subunit A"/>
    <property type="match status" value="1"/>
</dbReference>
<dbReference type="Proteomes" id="UP000683360">
    <property type="component" value="Unassembled WGS sequence"/>
</dbReference>
<dbReference type="InterPro" id="IPR016187">
    <property type="entry name" value="CTDL_fold"/>
</dbReference>
<dbReference type="OrthoDB" id="6067913at2759"/>
<evidence type="ECO:0000259" key="2">
    <source>
        <dbReference type="PROSITE" id="PS50041"/>
    </source>
</evidence>
<evidence type="ECO:0000313" key="4">
    <source>
        <dbReference type="Proteomes" id="UP000683360"/>
    </source>
</evidence>
<keyword evidence="1" id="KW-1015">Disulfide bond</keyword>
<dbReference type="PROSITE" id="PS00615">
    <property type="entry name" value="C_TYPE_LECTIN_1"/>
    <property type="match status" value="1"/>
</dbReference>
<feature type="domain" description="C-type lectin" evidence="2">
    <location>
        <begin position="76"/>
        <end position="196"/>
    </location>
</feature>
<evidence type="ECO:0000256" key="1">
    <source>
        <dbReference type="ARBA" id="ARBA00023157"/>
    </source>
</evidence>
<dbReference type="Pfam" id="PF00059">
    <property type="entry name" value="Lectin_C"/>
    <property type="match status" value="1"/>
</dbReference>
<evidence type="ECO:0000313" key="3">
    <source>
        <dbReference type="EMBL" id="CAG2188313.1"/>
    </source>
</evidence>
<dbReference type="InterPro" id="IPR001304">
    <property type="entry name" value="C-type_lectin-like"/>
</dbReference>
<dbReference type="CDD" id="cd00037">
    <property type="entry name" value="CLECT"/>
    <property type="match status" value="1"/>
</dbReference>
<accession>A0A8S3PZ07</accession>
<name>A0A8S3PZ07_MYTED</name>
<dbReference type="InterPro" id="IPR018378">
    <property type="entry name" value="C-type_lectin_CS"/>
</dbReference>
<organism evidence="3 4">
    <name type="scientific">Mytilus edulis</name>
    <name type="common">Blue mussel</name>
    <dbReference type="NCBI Taxonomy" id="6550"/>
    <lineage>
        <taxon>Eukaryota</taxon>
        <taxon>Metazoa</taxon>
        <taxon>Spiralia</taxon>
        <taxon>Lophotrochozoa</taxon>
        <taxon>Mollusca</taxon>
        <taxon>Bivalvia</taxon>
        <taxon>Autobranchia</taxon>
        <taxon>Pteriomorphia</taxon>
        <taxon>Mytilida</taxon>
        <taxon>Mytiloidea</taxon>
        <taxon>Mytilidae</taxon>
        <taxon>Mytilinae</taxon>
        <taxon>Mytilus</taxon>
    </lineage>
</organism>
<dbReference type="EMBL" id="CAJPWZ010000214">
    <property type="protein sequence ID" value="CAG2188313.1"/>
    <property type="molecule type" value="Genomic_DNA"/>
</dbReference>
<dbReference type="PANTHER" id="PTHR22803">
    <property type="entry name" value="MANNOSE, PHOSPHOLIPASE, LECTIN RECEPTOR RELATED"/>
    <property type="match status" value="1"/>
</dbReference>
<dbReference type="SMART" id="SM00034">
    <property type="entry name" value="CLECT"/>
    <property type="match status" value="1"/>
</dbReference>
<dbReference type="SUPFAM" id="SSF56436">
    <property type="entry name" value="C-type lectin-like"/>
    <property type="match status" value="1"/>
</dbReference>